<evidence type="ECO:0000256" key="2">
    <source>
        <dbReference type="ARBA" id="ARBA00022737"/>
    </source>
</evidence>
<evidence type="ECO:0000256" key="3">
    <source>
        <dbReference type="SAM" id="MobiDB-lite"/>
    </source>
</evidence>
<dbReference type="SUPFAM" id="SSF117281">
    <property type="entry name" value="Kelch motif"/>
    <property type="match status" value="1"/>
</dbReference>
<gene>
    <name evidence="5" type="ORF">VKT23_003080</name>
</gene>
<keyword evidence="1" id="KW-0880">Kelch repeat</keyword>
<feature type="compositionally biased region" description="Basic and acidic residues" evidence="3">
    <location>
        <begin position="470"/>
        <end position="489"/>
    </location>
</feature>
<evidence type="ECO:0000313" key="5">
    <source>
        <dbReference type="EMBL" id="KAK7468576.1"/>
    </source>
</evidence>
<dbReference type="InterPro" id="IPR006652">
    <property type="entry name" value="Kelch_1"/>
</dbReference>
<feature type="compositionally biased region" description="Polar residues" evidence="3">
    <location>
        <begin position="593"/>
        <end position="611"/>
    </location>
</feature>
<dbReference type="Pfam" id="PF01344">
    <property type="entry name" value="Kelch_1"/>
    <property type="match status" value="1"/>
</dbReference>
<reference evidence="5 6" key="1">
    <citation type="submission" date="2024-01" db="EMBL/GenBank/DDBJ databases">
        <title>A draft genome for the cacao thread blight pathogen Marasmiellus scandens.</title>
        <authorList>
            <person name="Baruah I.K."/>
            <person name="Leung J."/>
            <person name="Bukari Y."/>
            <person name="Amoako-Attah I."/>
            <person name="Meinhardt L.W."/>
            <person name="Bailey B.A."/>
            <person name="Cohen S.P."/>
        </authorList>
    </citation>
    <scope>NUCLEOTIDE SEQUENCE [LARGE SCALE GENOMIC DNA]</scope>
    <source>
        <strain evidence="5 6">GH-19</strain>
    </source>
</reference>
<dbReference type="InterPro" id="IPR056737">
    <property type="entry name" value="Beta-prop_ATRN-MKLN-like"/>
</dbReference>
<accession>A0ABR1K097</accession>
<feature type="region of interest" description="Disordered" evidence="3">
    <location>
        <begin position="566"/>
        <end position="613"/>
    </location>
</feature>
<feature type="region of interest" description="Disordered" evidence="3">
    <location>
        <begin position="638"/>
        <end position="665"/>
    </location>
</feature>
<dbReference type="InterPro" id="IPR015915">
    <property type="entry name" value="Kelch-typ_b-propeller"/>
</dbReference>
<dbReference type="PANTHER" id="PTHR15526">
    <property type="entry name" value="MUSKELIN"/>
    <property type="match status" value="1"/>
</dbReference>
<protein>
    <recommendedName>
        <fullName evidence="4">Attractin/MKLN-like beta-propeller domain-containing protein</fullName>
    </recommendedName>
</protein>
<keyword evidence="2" id="KW-0677">Repeat</keyword>
<feature type="region of interest" description="Disordered" evidence="3">
    <location>
        <begin position="458"/>
        <end position="489"/>
    </location>
</feature>
<dbReference type="EMBL" id="JBANRG010000003">
    <property type="protein sequence ID" value="KAK7468576.1"/>
    <property type="molecule type" value="Genomic_DNA"/>
</dbReference>
<evidence type="ECO:0000313" key="6">
    <source>
        <dbReference type="Proteomes" id="UP001498398"/>
    </source>
</evidence>
<name>A0ABR1K097_9AGAR</name>
<sequence length="702" mass="79279">MRSSSKLPTTQFRETQVLRHMLKYLRQRRLLTPYNSVLSRSGLQIEHPLVSKLHESIVLRGNWEQAIDLLSDISNAGLFDSFLRLCQPYAVWKRIHDTDDNGNVPPLRGGHAMCIDHVNGLIYLYGGWDGAKSLDDFWVYDIKKSRWSIISQVTSRERDAPGPRSCHKMVYDSKTGSIYVLGRLGDDELKSGPEGSSRRLTGQDTPLSSRPISEFYRYRVDSRKWNCLNYDAASSNGPPLIFDHQMVMDSEAQMLYVFGGRVVDGDWERVKYSGLYSYSVQNDKWRLLQHPDNVNHTSVITPPRYGHSMVLEPHSRKLYIFAGQANDKYLSDMYVYDIATNTASEVFSNFTSAGGPDACFTQRAVIDPMLREIYVFSGLTREKNGATTFLASEQSNWVYRYEPAPGQWTRMLSETDTNLTSKSAEGESVEPVPRYAHQVVYDPNTRMVYMHGGNAGLMGALERQNGSDGEEPRSDQEGQRTEGEEKEKRLDDFWKMTLTRTSTQEILRQAEYRIRQQQFREMCEEKPAVQALGFLQNEVSSVVNHSNPKEAEIFRSLLTHLVMASPLDSLPTPDDEAPPRKKSRPNTPEAESASANGVTTNGANGSTNGSTAIKAFSRPGINLGVDKEKLQSTADPMEHDLTLGSTSGSSDHLSGHRKPLSQKRFEQRNEVFESLLEFIAEEAKQPDEGLVDLMDFDFIGKE</sequence>
<feature type="compositionally biased region" description="Polar residues" evidence="3">
    <location>
        <begin position="643"/>
        <end position="652"/>
    </location>
</feature>
<dbReference type="Proteomes" id="UP001498398">
    <property type="component" value="Unassembled WGS sequence"/>
</dbReference>
<organism evidence="5 6">
    <name type="scientific">Marasmiellus scandens</name>
    <dbReference type="NCBI Taxonomy" id="2682957"/>
    <lineage>
        <taxon>Eukaryota</taxon>
        <taxon>Fungi</taxon>
        <taxon>Dikarya</taxon>
        <taxon>Basidiomycota</taxon>
        <taxon>Agaricomycotina</taxon>
        <taxon>Agaricomycetes</taxon>
        <taxon>Agaricomycetidae</taxon>
        <taxon>Agaricales</taxon>
        <taxon>Marasmiineae</taxon>
        <taxon>Omphalotaceae</taxon>
        <taxon>Marasmiellus</taxon>
    </lineage>
</organism>
<dbReference type="InterPro" id="IPR052456">
    <property type="entry name" value="CTLH_complex_component"/>
</dbReference>
<comment type="caution">
    <text evidence="5">The sequence shown here is derived from an EMBL/GenBank/DDBJ whole genome shotgun (WGS) entry which is preliminary data.</text>
</comment>
<dbReference type="Pfam" id="PF24981">
    <property type="entry name" value="Beta-prop_ATRN-LZTR1"/>
    <property type="match status" value="1"/>
</dbReference>
<dbReference type="PANTHER" id="PTHR15526:SF5">
    <property type="entry name" value="MUSKELIN"/>
    <property type="match status" value="1"/>
</dbReference>
<dbReference type="Gene3D" id="2.120.10.80">
    <property type="entry name" value="Kelch-type beta propeller"/>
    <property type="match status" value="2"/>
</dbReference>
<evidence type="ECO:0000256" key="1">
    <source>
        <dbReference type="ARBA" id="ARBA00022441"/>
    </source>
</evidence>
<proteinExistence type="predicted"/>
<feature type="domain" description="Attractin/MKLN-like beta-propeller" evidence="4">
    <location>
        <begin position="210"/>
        <end position="420"/>
    </location>
</feature>
<keyword evidence="6" id="KW-1185">Reference proteome</keyword>
<evidence type="ECO:0000259" key="4">
    <source>
        <dbReference type="Pfam" id="PF24981"/>
    </source>
</evidence>